<dbReference type="Proteomes" id="UP000217790">
    <property type="component" value="Unassembled WGS sequence"/>
</dbReference>
<feature type="region of interest" description="Disordered" evidence="1">
    <location>
        <begin position="304"/>
        <end position="323"/>
    </location>
</feature>
<dbReference type="InParanoid" id="A0A2H3D596"/>
<keyword evidence="2" id="KW-0812">Transmembrane</keyword>
<protein>
    <recommendedName>
        <fullName evidence="5">Family A G protein-coupled receptor-like protein</fullName>
    </recommendedName>
</protein>
<dbReference type="AlphaFoldDB" id="A0A2H3D596"/>
<sequence>MISRTYVTGTGIAEITDSRIKDMLGGIDQGFNEVMINAFTHGIYTGVVVVALWATASRIISENYRTPHFLVVIILILYFLATFSLYENWTRAISYLIAPHSTGSWEIYLSGHPSTSILLALGIDAILSAVLADATLIWRCWIVWGRSWRVVLVPITCTTLAIASRGIVAYYSAFGPIENVPPQALYLENIVNWAVLYSSLILATLLWCTILIVYRILRVGGTAGRTGLYQRVIEMLVESTLLYSAVIVALLVFQVRNEGAANYVAVLAAAIRGMAPTILVGRVAAGHARPDDSWSENISTSSLRFRSNSSSHNDSEISVGSGWDTSSRARLDLEEGSEDNTQSYN</sequence>
<keyword evidence="2" id="KW-0472">Membrane</keyword>
<feature type="transmembrane region" description="Helical" evidence="2">
    <location>
        <begin position="235"/>
        <end position="254"/>
    </location>
</feature>
<feature type="compositionally biased region" description="Low complexity" evidence="1">
    <location>
        <begin position="304"/>
        <end position="318"/>
    </location>
</feature>
<organism evidence="3 4">
    <name type="scientific">Armillaria gallica</name>
    <name type="common">Bulbous honey fungus</name>
    <name type="synonym">Armillaria bulbosa</name>
    <dbReference type="NCBI Taxonomy" id="47427"/>
    <lineage>
        <taxon>Eukaryota</taxon>
        <taxon>Fungi</taxon>
        <taxon>Dikarya</taxon>
        <taxon>Basidiomycota</taxon>
        <taxon>Agaricomycotina</taxon>
        <taxon>Agaricomycetes</taxon>
        <taxon>Agaricomycetidae</taxon>
        <taxon>Agaricales</taxon>
        <taxon>Marasmiineae</taxon>
        <taxon>Physalacriaceae</taxon>
        <taxon>Armillaria</taxon>
    </lineage>
</organism>
<evidence type="ECO:0000256" key="2">
    <source>
        <dbReference type="SAM" id="Phobius"/>
    </source>
</evidence>
<feature type="transmembrane region" description="Helical" evidence="2">
    <location>
        <begin position="117"/>
        <end position="138"/>
    </location>
</feature>
<proteinExistence type="predicted"/>
<dbReference type="OrthoDB" id="2873242at2759"/>
<evidence type="ECO:0000313" key="3">
    <source>
        <dbReference type="EMBL" id="PBK90431.1"/>
    </source>
</evidence>
<dbReference type="EMBL" id="KZ293665">
    <property type="protein sequence ID" value="PBK90431.1"/>
    <property type="molecule type" value="Genomic_DNA"/>
</dbReference>
<evidence type="ECO:0000256" key="1">
    <source>
        <dbReference type="SAM" id="MobiDB-lite"/>
    </source>
</evidence>
<feature type="transmembrane region" description="Helical" evidence="2">
    <location>
        <begin position="68"/>
        <end position="86"/>
    </location>
</feature>
<feature type="transmembrane region" description="Helical" evidence="2">
    <location>
        <begin position="260"/>
        <end position="280"/>
    </location>
</feature>
<name>A0A2H3D596_ARMGA</name>
<accession>A0A2H3D596</accession>
<feature type="transmembrane region" description="Helical" evidence="2">
    <location>
        <begin position="193"/>
        <end position="214"/>
    </location>
</feature>
<keyword evidence="4" id="KW-1185">Reference proteome</keyword>
<evidence type="ECO:0000313" key="4">
    <source>
        <dbReference type="Proteomes" id="UP000217790"/>
    </source>
</evidence>
<feature type="transmembrane region" description="Helical" evidence="2">
    <location>
        <begin position="34"/>
        <end position="56"/>
    </location>
</feature>
<reference evidence="4" key="1">
    <citation type="journal article" date="2017" name="Nat. Ecol. Evol.">
        <title>Genome expansion and lineage-specific genetic innovations in the forest pathogenic fungi Armillaria.</title>
        <authorList>
            <person name="Sipos G."/>
            <person name="Prasanna A.N."/>
            <person name="Walter M.C."/>
            <person name="O'Connor E."/>
            <person name="Balint B."/>
            <person name="Krizsan K."/>
            <person name="Kiss B."/>
            <person name="Hess J."/>
            <person name="Varga T."/>
            <person name="Slot J."/>
            <person name="Riley R."/>
            <person name="Boka B."/>
            <person name="Rigling D."/>
            <person name="Barry K."/>
            <person name="Lee J."/>
            <person name="Mihaltcheva S."/>
            <person name="LaButti K."/>
            <person name="Lipzen A."/>
            <person name="Waldron R."/>
            <person name="Moloney N.M."/>
            <person name="Sperisen C."/>
            <person name="Kredics L."/>
            <person name="Vagvoelgyi C."/>
            <person name="Patrignani A."/>
            <person name="Fitzpatrick D."/>
            <person name="Nagy I."/>
            <person name="Doyle S."/>
            <person name="Anderson J.B."/>
            <person name="Grigoriev I.V."/>
            <person name="Gueldener U."/>
            <person name="Muensterkoetter M."/>
            <person name="Nagy L.G."/>
        </authorList>
    </citation>
    <scope>NUCLEOTIDE SEQUENCE [LARGE SCALE GENOMIC DNA]</scope>
    <source>
        <strain evidence="4">Ar21-2</strain>
    </source>
</reference>
<keyword evidence="2" id="KW-1133">Transmembrane helix</keyword>
<feature type="transmembrane region" description="Helical" evidence="2">
    <location>
        <begin position="150"/>
        <end position="173"/>
    </location>
</feature>
<evidence type="ECO:0008006" key="5">
    <source>
        <dbReference type="Google" id="ProtNLM"/>
    </source>
</evidence>
<gene>
    <name evidence="3" type="ORF">ARMGADRAFT_1064533</name>
</gene>